<dbReference type="OrthoDB" id="1721092at2759"/>
<keyword evidence="4" id="KW-1185">Reference proteome</keyword>
<name>A0A2Z7AEH1_9LAMI</name>
<dbReference type="Proteomes" id="UP000250235">
    <property type="component" value="Unassembled WGS sequence"/>
</dbReference>
<accession>A0A2Z7AEH1</accession>
<evidence type="ECO:0000313" key="4">
    <source>
        <dbReference type="Proteomes" id="UP000250235"/>
    </source>
</evidence>
<reference evidence="3 4" key="1">
    <citation type="journal article" date="2015" name="Proc. Natl. Acad. Sci. U.S.A.">
        <title>The resurrection genome of Boea hygrometrica: A blueprint for survival of dehydration.</title>
        <authorList>
            <person name="Xiao L."/>
            <person name="Yang G."/>
            <person name="Zhang L."/>
            <person name="Yang X."/>
            <person name="Zhao S."/>
            <person name="Ji Z."/>
            <person name="Zhou Q."/>
            <person name="Hu M."/>
            <person name="Wang Y."/>
            <person name="Chen M."/>
            <person name="Xu Y."/>
            <person name="Jin H."/>
            <person name="Xiao X."/>
            <person name="Hu G."/>
            <person name="Bao F."/>
            <person name="Hu Y."/>
            <person name="Wan P."/>
            <person name="Li L."/>
            <person name="Deng X."/>
            <person name="Kuang T."/>
            <person name="Xiang C."/>
            <person name="Zhu J.K."/>
            <person name="Oliver M.J."/>
            <person name="He Y."/>
        </authorList>
    </citation>
    <scope>NUCLEOTIDE SEQUENCE [LARGE SCALE GENOMIC DNA]</scope>
    <source>
        <strain evidence="4">cv. XS01</strain>
    </source>
</reference>
<feature type="coiled-coil region" evidence="1">
    <location>
        <begin position="141"/>
        <end position="168"/>
    </location>
</feature>
<protein>
    <submittedName>
        <fullName evidence="3">Uncharacterized protein</fullName>
    </submittedName>
</protein>
<dbReference type="AlphaFoldDB" id="A0A2Z7AEH1"/>
<evidence type="ECO:0000256" key="1">
    <source>
        <dbReference type="SAM" id="Coils"/>
    </source>
</evidence>
<keyword evidence="1" id="KW-0175">Coiled coil</keyword>
<evidence type="ECO:0000256" key="2">
    <source>
        <dbReference type="SAM" id="MobiDB-lite"/>
    </source>
</evidence>
<sequence length="301" mass="34396">MKRCSIPTRSKQQISLLASATEDESSVSEILLELGNLFMLSELRTRFTWGSKKRRSGLAEASSYYPEQPTLQPASVQVSKPQVKAEEECAAAKTSSPTTPLSFLRSESDEKSNHYSKKRSRRSREKYNNMIEELIECGDLLRQELEKVRNYYNELRSYNAELKAMKLQVLKTCPKKEDSQMETIGFTNFVVDVDPTQHYRITMLTHQQPFIAEPMAQKFQHSFWSIASPRIGSFLKQVNQVGPDKIPDLNLSAEEAVDVDASQPLDVDRALADKRARFSEARRRRIIKIKSMRNACGLKLP</sequence>
<organism evidence="3 4">
    <name type="scientific">Dorcoceras hygrometricum</name>
    <dbReference type="NCBI Taxonomy" id="472368"/>
    <lineage>
        <taxon>Eukaryota</taxon>
        <taxon>Viridiplantae</taxon>
        <taxon>Streptophyta</taxon>
        <taxon>Embryophyta</taxon>
        <taxon>Tracheophyta</taxon>
        <taxon>Spermatophyta</taxon>
        <taxon>Magnoliopsida</taxon>
        <taxon>eudicotyledons</taxon>
        <taxon>Gunneridae</taxon>
        <taxon>Pentapetalae</taxon>
        <taxon>asterids</taxon>
        <taxon>lamiids</taxon>
        <taxon>Lamiales</taxon>
        <taxon>Gesneriaceae</taxon>
        <taxon>Didymocarpoideae</taxon>
        <taxon>Trichosporeae</taxon>
        <taxon>Loxocarpinae</taxon>
        <taxon>Dorcoceras</taxon>
    </lineage>
</organism>
<feature type="compositionally biased region" description="Basic residues" evidence="2">
    <location>
        <begin position="114"/>
        <end position="123"/>
    </location>
</feature>
<feature type="region of interest" description="Disordered" evidence="2">
    <location>
        <begin position="89"/>
        <end position="123"/>
    </location>
</feature>
<evidence type="ECO:0000313" key="3">
    <source>
        <dbReference type="EMBL" id="KZV20135.1"/>
    </source>
</evidence>
<dbReference type="PANTHER" id="PTHR37614">
    <property type="entry name" value="OS02G0121400 PROTEIN"/>
    <property type="match status" value="1"/>
</dbReference>
<gene>
    <name evidence="3" type="ORF">F511_00992</name>
</gene>
<dbReference type="PANTHER" id="PTHR37614:SF2">
    <property type="entry name" value="OS02G0121400 PROTEIN"/>
    <property type="match status" value="1"/>
</dbReference>
<dbReference type="EMBL" id="KV016225">
    <property type="protein sequence ID" value="KZV20135.1"/>
    <property type="molecule type" value="Genomic_DNA"/>
</dbReference>
<proteinExistence type="predicted"/>